<dbReference type="PANTHER" id="PTHR46268">
    <property type="entry name" value="STRESS RESPONSE PROTEIN NHAX"/>
    <property type="match status" value="1"/>
</dbReference>
<dbReference type="EMBL" id="CP069534">
    <property type="protein sequence ID" value="QRP70602.1"/>
    <property type="molecule type" value="Genomic_DNA"/>
</dbReference>
<reference evidence="3 5" key="1">
    <citation type="submission" date="2020-12" db="EMBL/GenBank/DDBJ databases">
        <title>FDA dAtabase for Regulatory Grade micrObial Sequences (FDA-ARGOS): Supporting development and validation of Infectious Disease Dx tests.</title>
        <authorList>
            <person name="Sproer C."/>
            <person name="Gronow S."/>
            <person name="Severitt S."/>
            <person name="Schroder I."/>
            <person name="Tallon L."/>
            <person name="Sadzewicz L."/>
            <person name="Zhao X."/>
            <person name="Boylan J."/>
            <person name="Ott S."/>
            <person name="Bowen H."/>
            <person name="Vavikolanu K."/>
            <person name="Mehta A."/>
            <person name="Aluvathingal J."/>
            <person name="Nadendla S."/>
            <person name="Lowell S."/>
            <person name="Myers T."/>
            <person name="Yan Y."/>
            <person name="Sichtig H."/>
        </authorList>
    </citation>
    <scope>NUCLEOTIDE SEQUENCE [LARGE SCALE GENOMIC DNA]</scope>
    <source>
        <strain evidence="3 5">FDAARGOS_1053</strain>
        <strain evidence="4">FDAARGOS_1191</strain>
    </source>
</reference>
<dbReference type="OrthoDB" id="5242641at2"/>
<comment type="similarity">
    <text evidence="1">Belongs to the universal stress protein A family.</text>
</comment>
<proteinExistence type="inferred from homology"/>
<dbReference type="InterPro" id="IPR006016">
    <property type="entry name" value="UspA"/>
</dbReference>
<organism evidence="3 5">
    <name type="scientific">Corynebacterium glucuronolyticum</name>
    <dbReference type="NCBI Taxonomy" id="39791"/>
    <lineage>
        <taxon>Bacteria</taxon>
        <taxon>Bacillati</taxon>
        <taxon>Actinomycetota</taxon>
        <taxon>Actinomycetes</taxon>
        <taxon>Mycobacteriales</taxon>
        <taxon>Corynebacteriaceae</taxon>
        <taxon>Corynebacterium</taxon>
    </lineage>
</organism>
<protein>
    <submittedName>
        <fullName evidence="3">Universal stress protein</fullName>
    </submittedName>
</protein>
<dbReference type="Proteomes" id="UP000617681">
    <property type="component" value="Chromosome"/>
</dbReference>
<feature type="domain" description="UspA" evidence="2">
    <location>
        <begin position="8"/>
        <end position="142"/>
    </location>
</feature>
<evidence type="ECO:0000313" key="4">
    <source>
        <dbReference type="EMBL" id="QRP70602.1"/>
    </source>
</evidence>
<dbReference type="PANTHER" id="PTHR46268:SF6">
    <property type="entry name" value="UNIVERSAL STRESS PROTEIN UP12"/>
    <property type="match status" value="1"/>
</dbReference>
<dbReference type="RefSeq" id="WP_005391640.1">
    <property type="nucleotide sequence ID" value="NZ_CP066007.1"/>
</dbReference>
<feature type="domain" description="UspA" evidence="2">
    <location>
        <begin position="160"/>
        <end position="297"/>
    </location>
</feature>
<dbReference type="Proteomes" id="UP000596145">
    <property type="component" value="Chromosome"/>
</dbReference>
<dbReference type="Gene3D" id="3.40.50.12370">
    <property type="match status" value="1"/>
</dbReference>
<gene>
    <name evidence="3" type="ORF">I6I10_02925</name>
    <name evidence="4" type="ORF">I6J21_12875</name>
</gene>
<dbReference type="SUPFAM" id="SSF52402">
    <property type="entry name" value="Adenine nucleotide alpha hydrolases-like"/>
    <property type="match status" value="2"/>
</dbReference>
<evidence type="ECO:0000313" key="3">
    <source>
        <dbReference type="EMBL" id="QQB46897.1"/>
    </source>
</evidence>
<accession>A0A7T4EGD6</accession>
<evidence type="ECO:0000313" key="5">
    <source>
        <dbReference type="Proteomes" id="UP000596145"/>
    </source>
</evidence>
<dbReference type="EMBL" id="CP066007">
    <property type="protein sequence ID" value="QQB46897.1"/>
    <property type="molecule type" value="Genomic_DNA"/>
</dbReference>
<dbReference type="AlphaFoldDB" id="A0A7T4EGD6"/>
<evidence type="ECO:0000256" key="1">
    <source>
        <dbReference type="ARBA" id="ARBA00008791"/>
    </source>
</evidence>
<name>A0A7T4EGD6_9CORY</name>
<evidence type="ECO:0000259" key="2">
    <source>
        <dbReference type="Pfam" id="PF00582"/>
    </source>
</evidence>
<sequence>MDSDAPLRVLVAWHPNASGNEALEFAAWLCRTTPTVVRTVTIVVRPWLTLSKLSSKYEKQLAKEAHRAKAQAKKALTAAGVPEECWDRPVHTLVDGSSQPALLNEQAAEFNASLILFGSQGAAQKGSFRANSTVEALLHSSPYALGLTPRGPKLAKHGVKRLTVAFTSMQPEEDTLATAVNLATRLDVPMRVLAILREDVDTPTSLQSELQHSSREDALSFLDKLHDEIVDKHQNMSIETELAYGPNVADAMETPRWKKGDLLLIGSTPVGALERVFVGSAAGEILRNIKTPAIVIPAGKGQQ</sequence>
<dbReference type="GeneID" id="92761332"/>
<dbReference type="Pfam" id="PF00582">
    <property type="entry name" value="Usp"/>
    <property type="match status" value="2"/>
</dbReference>